<dbReference type="Pfam" id="PF08022">
    <property type="entry name" value="FAD_binding_8"/>
    <property type="match status" value="1"/>
</dbReference>
<dbReference type="eggNOG" id="KOG0039">
    <property type="taxonomic scope" value="Eukaryota"/>
</dbReference>
<dbReference type="InterPro" id="IPR039261">
    <property type="entry name" value="FNR_nucleotide-bd"/>
</dbReference>
<keyword evidence="8 12" id="KW-0472">Membrane</keyword>
<dbReference type="OMA" id="HGFINIP"/>
<evidence type="ECO:0000256" key="11">
    <source>
        <dbReference type="SAM" id="MobiDB-lite"/>
    </source>
</evidence>
<gene>
    <name evidence="14" type="ORF">PCON_04915</name>
</gene>
<evidence type="ECO:0000256" key="4">
    <source>
        <dbReference type="ARBA" id="ARBA00022475"/>
    </source>
</evidence>
<feature type="transmembrane region" description="Helical" evidence="12">
    <location>
        <begin position="98"/>
        <end position="118"/>
    </location>
</feature>
<keyword evidence="6 12" id="KW-1133">Transmembrane helix</keyword>
<evidence type="ECO:0000313" key="15">
    <source>
        <dbReference type="Proteomes" id="UP000018144"/>
    </source>
</evidence>
<sequence>MSNIIDPHHYGSIIAATVIFLTFCGFALYIICRESVDRSPVARLYRRFFWKKLLGFPSRSHALIIFLYLAMTAVLQFWDLPKINRFSFVGKRAGWLTHVNLVLALLLSMKATPLYPMLDYSHERLNVLHRWVGLVIWFESTVHTAILIATLISSGDSKKLHELLSVFGFIAYGALNVLAITSVNYVRTRYYRVFLMAHIVRFILAMVFMALHQPSMIVGIIIAASFWLSDRIYRAGRMVLHSRATMVKLKPLPGDAVKLVFTKPMGFKPGAHAFIYIPEISKLESHPFYFSSAPSSNSMEMLIRVNGDWTKELHRYVSERYSEDRLHRPLNQPELKVWVDGPYGGPPKLDTNNKTLLIADGAGASFLFSVAGQLSSRAQGGSHVRAVWFIRDEEHRTWFQEEIEESEGKGVNISVRVMSLEEVVVKVHAVSLEKEVLGDGQTGTAAVGDLERGAARGVEMVPFGASKQGSTEVESDHQQHNPIGPISISYAEDLRRSLWTTGNHKSREKCRCGWQQATTNY</sequence>
<dbReference type="OrthoDB" id="10006946at2759"/>
<comment type="catalytic activity">
    <reaction evidence="10">
        <text>2 a Fe(II)-siderophore + NADP(+) + H(+) = 2 a Fe(III)-siderophore + NADPH</text>
        <dbReference type="Rhea" id="RHEA:28795"/>
        <dbReference type="Rhea" id="RHEA-COMP:11342"/>
        <dbReference type="Rhea" id="RHEA-COMP:11344"/>
        <dbReference type="ChEBI" id="CHEBI:15378"/>
        <dbReference type="ChEBI" id="CHEBI:29033"/>
        <dbReference type="ChEBI" id="CHEBI:29034"/>
        <dbReference type="ChEBI" id="CHEBI:57783"/>
        <dbReference type="ChEBI" id="CHEBI:58349"/>
        <dbReference type="EC" id="1.16.1.9"/>
    </reaction>
</comment>
<dbReference type="GO" id="GO:0006826">
    <property type="term" value="P:iron ion transport"/>
    <property type="evidence" value="ECO:0007669"/>
    <property type="project" value="UniProtKB-ARBA"/>
</dbReference>
<dbReference type="SUPFAM" id="SSF63380">
    <property type="entry name" value="Riboflavin synthase domain-like"/>
    <property type="match status" value="1"/>
</dbReference>
<evidence type="ECO:0000256" key="5">
    <source>
        <dbReference type="ARBA" id="ARBA00022692"/>
    </source>
</evidence>
<dbReference type="InterPro" id="IPR013130">
    <property type="entry name" value="Fe3_Rdtase_TM_dom"/>
</dbReference>
<dbReference type="Pfam" id="PF01794">
    <property type="entry name" value="Ferric_reduct"/>
    <property type="match status" value="1"/>
</dbReference>
<name>U4KV33_PYROM</name>
<evidence type="ECO:0000313" key="14">
    <source>
        <dbReference type="EMBL" id="CCX05328.1"/>
    </source>
</evidence>
<feature type="transmembrane region" description="Helical" evidence="12">
    <location>
        <begin position="12"/>
        <end position="32"/>
    </location>
</feature>
<feature type="transmembrane region" description="Helical" evidence="12">
    <location>
        <begin position="130"/>
        <end position="152"/>
    </location>
</feature>
<dbReference type="GO" id="GO:0052851">
    <property type="term" value="F:ferric-chelate reductase (NADPH) activity"/>
    <property type="evidence" value="ECO:0007669"/>
    <property type="project" value="UniProtKB-EC"/>
</dbReference>
<evidence type="ECO:0000256" key="7">
    <source>
        <dbReference type="ARBA" id="ARBA00023065"/>
    </source>
</evidence>
<dbReference type="Gene3D" id="3.40.50.80">
    <property type="entry name" value="Nucleotide-binding domain of ferredoxin-NADP reductase (FNR) module"/>
    <property type="match status" value="1"/>
</dbReference>
<keyword evidence="5 12" id="KW-0812">Transmembrane</keyword>
<protein>
    <recommendedName>
        <fullName evidence="2">ferric-chelate reductase (NADPH)</fullName>
        <ecNumber evidence="2">1.16.1.9</ecNumber>
    </recommendedName>
</protein>
<dbReference type="SUPFAM" id="SSF52343">
    <property type="entry name" value="Ferredoxin reductase-like, C-terminal NADP-linked domain"/>
    <property type="match status" value="1"/>
</dbReference>
<dbReference type="GO" id="GO:0015677">
    <property type="term" value="P:copper ion import"/>
    <property type="evidence" value="ECO:0007669"/>
    <property type="project" value="TreeGrafter"/>
</dbReference>
<evidence type="ECO:0000256" key="9">
    <source>
        <dbReference type="ARBA" id="ARBA00023180"/>
    </source>
</evidence>
<feature type="transmembrane region" description="Helical" evidence="12">
    <location>
        <begin position="53"/>
        <end position="78"/>
    </location>
</feature>
<proteinExistence type="predicted"/>
<evidence type="ECO:0000256" key="2">
    <source>
        <dbReference type="ARBA" id="ARBA00012668"/>
    </source>
</evidence>
<dbReference type="EC" id="1.16.1.9" evidence="2"/>
<dbReference type="PANTHER" id="PTHR32361:SF9">
    <property type="entry name" value="FERRIC REDUCTASE TRANSMEMBRANE COMPONENT 3-RELATED"/>
    <property type="match status" value="1"/>
</dbReference>
<dbReference type="AlphaFoldDB" id="U4KV33"/>
<feature type="transmembrane region" description="Helical" evidence="12">
    <location>
        <begin position="164"/>
        <end position="186"/>
    </location>
</feature>
<dbReference type="PROSITE" id="PS51384">
    <property type="entry name" value="FAD_FR"/>
    <property type="match status" value="1"/>
</dbReference>
<feature type="transmembrane region" description="Helical" evidence="12">
    <location>
        <begin position="217"/>
        <end position="233"/>
    </location>
</feature>
<dbReference type="PANTHER" id="PTHR32361">
    <property type="entry name" value="FERRIC/CUPRIC REDUCTASE TRANSMEMBRANE COMPONENT"/>
    <property type="match status" value="1"/>
</dbReference>
<dbReference type="Proteomes" id="UP000018144">
    <property type="component" value="Unassembled WGS sequence"/>
</dbReference>
<organism evidence="14 15">
    <name type="scientific">Pyronema omphalodes (strain CBS 100304)</name>
    <name type="common">Pyronema confluens</name>
    <dbReference type="NCBI Taxonomy" id="1076935"/>
    <lineage>
        <taxon>Eukaryota</taxon>
        <taxon>Fungi</taxon>
        <taxon>Dikarya</taxon>
        <taxon>Ascomycota</taxon>
        <taxon>Pezizomycotina</taxon>
        <taxon>Pezizomycetes</taxon>
        <taxon>Pezizales</taxon>
        <taxon>Pyronemataceae</taxon>
        <taxon>Pyronema</taxon>
    </lineage>
</organism>
<evidence type="ECO:0000256" key="1">
    <source>
        <dbReference type="ARBA" id="ARBA00004651"/>
    </source>
</evidence>
<dbReference type="GO" id="GO:0005886">
    <property type="term" value="C:plasma membrane"/>
    <property type="evidence" value="ECO:0007669"/>
    <property type="project" value="UniProtKB-SubCell"/>
</dbReference>
<dbReference type="InterPro" id="IPR017927">
    <property type="entry name" value="FAD-bd_FR_type"/>
</dbReference>
<keyword evidence="9" id="KW-0325">Glycoprotein</keyword>
<dbReference type="InterPro" id="IPR017938">
    <property type="entry name" value="Riboflavin_synthase-like_b-brl"/>
</dbReference>
<keyword evidence="4" id="KW-1003">Cell membrane</keyword>
<evidence type="ECO:0000256" key="12">
    <source>
        <dbReference type="SAM" id="Phobius"/>
    </source>
</evidence>
<reference evidence="14 15" key="1">
    <citation type="journal article" date="2013" name="PLoS Genet.">
        <title>The genome and development-dependent transcriptomes of Pyronema confluens: a window into fungal evolution.</title>
        <authorList>
            <person name="Traeger S."/>
            <person name="Altegoer F."/>
            <person name="Freitag M."/>
            <person name="Gabaldon T."/>
            <person name="Kempken F."/>
            <person name="Kumar A."/>
            <person name="Marcet-Houben M."/>
            <person name="Poggeler S."/>
            <person name="Stajich J.E."/>
            <person name="Nowrousian M."/>
        </authorList>
    </citation>
    <scope>NUCLEOTIDE SEQUENCE [LARGE SCALE GENOMIC DNA]</scope>
    <source>
        <strain evidence="15">CBS 100304</strain>
        <tissue evidence="14">Vegetative mycelium</tissue>
    </source>
</reference>
<feature type="region of interest" description="Disordered" evidence="11">
    <location>
        <begin position="465"/>
        <end position="485"/>
    </location>
</feature>
<dbReference type="EMBL" id="HF935245">
    <property type="protein sequence ID" value="CCX05328.1"/>
    <property type="molecule type" value="Genomic_DNA"/>
</dbReference>
<evidence type="ECO:0000256" key="3">
    <source>
        <dbReference type="ARBA" id="ARBA00022448"/>
    </source>
</evidence>
<keyword evidence="7" id="KW-0406">Ion transport</keyword>
<dbReference type="InterPro" id="IPR051410">
    <property type="entry name" value="Ferric/Cupric_Reductase"/>
</dbReference>
<feature type="domain" description="FAD-binding FR-type" evidence="13">
    <location>
        <begin position="239"/>
        <end position="349"/>
    </location>
</feature>
<keyword evidence="15" id="KW-1185">Reference proteome</keyword>
<dbReference type="GO" id="GO:0006879">
    <property type="term" value="P:intracellular iron ion homeostasis"/>
    <property type="evidence" value="ECO:0007669"/>
    <property type="project" value="TreeGrafter"/>
</dbReference>
<evidence type="ECO:0000259" key="13">
    <source>
        <dbReference type="PROSITE" id="PS51384"/>
    </source>
</evidence>
<evidence type="ECO:0000256" key="10">
    <source>
        <dbReference type="ARBA" id="ARBA00048483"/>
    </source>
</evidence>
<evidence type="ECO:0000256" key="6">
    <source>
        <dbReference type="ARBA" id="ARBA00022989"/>
    </source>
</evidence>
<dbReference type="STRING" id="1076935.U4KV33"/>
<dbReference type="CDD" id="cd06186">
    <property type="entry name" value="NOX_Duox_like_FAD_NADP"/>
    <property type="match status" value="1"/>
</dbReference>
<comment type="subcellular location">
    <subcellularLocation>
        <location evidence="1">Cell membrane</location>
        <topology evidence="1">Multi-pass membrane protein</topology>
    </subcellularLocation>
</comment>
<accession>U4KV33</accession>
<dbReference type="SFLD" id="SFLDS00052">
    <property type="entry name" value="Ferric_Reductase_Domain"/>
    <property type="match status" value="1"/>
</dbReference>
<dbReference type="SFLD" id="SFLDG01168">
    <property type="entry name" value="Ferric_reductase_subgroup_(FRE"/>
    <property type="match status" value="1"/>
</dbReference>
<dbReference type="InterPro" id="IPR013112">
    <property type="entry name" value="FAD-bd_8"/>
</dbReference>
<evidence type="ECO:0000256" key="8">
    <source>
        <dbReference type="ARBA" id="ARBA00023136"/>
    </source>
</evidence>
<keyword evidence="3" id="KW-0813">Transport</keyword>